<comment type="caution">
    <text evidence="3">The sequence shown here is derived from an EMBL/GenBank/DDBJ whole genome shotgun (WGS) entry which is preliminary data.</text>
</comment>
<gene>
    <name evidence="3" type="ORF">JJB09_00055</name>
</gene>
<dbReference type="Gene3D" id="2.130.10.10">
    <property type="entry name" value="YVTN repeat-like/Quinoprotein amine dehydrogenase"/>
    <property type="match status" value="1"/>
</dbReference>
<dbReference type="InterPro" id="IPR011048">
    <property type="entry name" value="Haem_d1_sf"/>
</dbReference>
<dbReference type="Pfam" id="PF10282">
    <property type="entry name" value="Lactonase"/>
    <property type="match status" value="1"/>
</dbReference>
<keyword evidence="4" id="KW-1185">Reference proteome</keyword>
<dbReference type="Proteomes" id="UP000633219">
    <property type="component" value="Unassembled WGS sequence"/>
</dbReference>
<accession>A0A936YHY0</accession>
<dbReference type="GO" id="GO:0006006">
    <property type="term" value="P:glucose metabolic process"/>
    <property type="evidence" value="ECO:0007669"/>
    <property type="project" value="UniProtKB-KW"/>
</dbReference>
<keyword evidence="2" id="KW-0119">Carbohydrate metabolism</keyword>
<evidence type="ECO:0000256" key="1">
    <source>
        <dbReference type="ARBA" id="ARBA00005564"/>
    </source>
</evidence>
<dbReference type="InterPro" id="IPR019405">
    <property type="entry name" value="Lactonase_7-beta_prop"/>
</dbReference>
<keyword evidence="2" id="KW-0313">Glucose metabolism</keyword>
<sequence length="360" mass="37943">MPELLVATLSAASGSGGTGQISLFKTDGALTGVAEHATTKTVPHPSFAAWSARRSKLYVTSEIANGQGRVTAVSVSTAGLTAESHAATGGNAAVHISLDRRENFLFVANYQTQPEAGPLSIAIFSLEADGSVGRLTGHAEHDGHGPDRARQQGPHCHFVSISPDNRLLAAIDLGTDSLHFYRFDAANGTIALAFHLKLPPGSGPRHAVFHPSRPLIYVTGELASSLMSVSFDVHAQTAELLASEPATARDTEVRNYPSGISISPEGHCVLAANRGADTIATFWTDPETGIARLKSETDCGGAFPRAIRFDATGRYLAVANQKSDTVCVFGWDFASGQLSPRPILSWPVPAPLDVAFLQPE</sequence>
<protein>
    <submittedName>
        <fullName evidence="3">Lactonase family protein</fullName>
    </submittedName>
</protein>
<reference evidence="3" key="1">
    <citation type="submission" date="2021-01" db="EMBL/GenBank/DDBJ databases">
        <title>Rhizobium sp. strain KVB221 16S ribosomal RNA gene Genome sequencing and assembly.</title>
        <authorList>
            <person name="Kang M."/>
        </authorList>
    </citation>
    <scope>NUCLEOTIDE SEQUENCE</scope>
    <source>
        <strain evidence="3">KVB221</strain>
    </source>
</reference>
<dbReference type="SUPFAM" id="SSF51004">
    <property type="entry name" value="C-terminal (heme d1) domain of cytochrome cd1-nitrite reductase"/>
    <property type="match status" value="1"/>
</dbReference>
<dbReference type="EMBL" id="JAEQNC010000001">
    <property type="protein sequence ID" value="MBL0370408.1"/>
    <property type="molecule type" value="Genomic_DNA"/>
</dbReference>
<dbReference type="PANTHER" id="PTHR30344">
    <property type="entry name" value="6-PHOSPHOGLUCONOLACTONASE-RELATED"/>
    <property type="match status" value="1"/>
</dbReference>
<name>A0A936YHY0_9HYPH</name>
<dbReference type="InterPro" id="IPR015943">
    <property type="entry name" value="WD40/YVTN_repeat-like_dom_sf"/>
</dbReference>
<dbReference type="RefSeq" id="WP_201651573.1">
    <property type="nucleotide sequence ID" value="NZ_JAEQNC010000001.1"/>
</dbReference>
<evidence type="ECO:0000256" key="2">
    <source>
        <dbReference type="ARBA" id="ARBA00022526"/>
    </source>
</evidence>
<organism evidence="3 4">
    <name type="scientific">Rhizobium setariae</name>
    <dbReference type="NCBI Taxonomy" id="2801340"/>
    <lineage>
        <taxon>Bacteria</taxon>
        <taxon>Pseudomonadati</taxon>
        <taxon>Pseudomonadota</taxon>
        <taxon>Alphaproteobacteria</taxon>
        <taxon>Hyphomicrobiales</taxon>
        <taxon>Rhizobiaceae</taxon>
        <taxon>Rhizobium/Agrobacterium group</taxon>
        <taxon>Rhizobium</taxon>
    </lineage>
</organism>
<dbReference type="GO" id="GO:0017057">
    <property type="term" value="F:6-phosphogluconolactonase activity"/>
    <property type="evidence" value="ECO:0007669"/>
    <property type="project" value="TreeGrafter"/>
</dbReference>
<comment type="similarity">
    <text evidence="1">Belongs to the cycloisomerase 2 family.</text>
</comment>
<dbReference type="AlphaFoldDB" id="A0A936YHY0"/>
<evidence type="ECO:0000313" key="3">
    <source>
        <dbReference type="EMBL" id="MBL0370408.1"/>
    </source>
</evidence>
<proteinExistence type="inferred from homology"/>
<dbReference type="PANTHER" id="PTHR30344:SF1">
    <property type="entry name" value="6-PHOSPHOGLUCONOLACTONASE"/>
    <property type="match status" value="1"/>
</dbReference>
<evidence type="ECO:0000313" key="4">
    <source>
        <dbReference type="Proteomes" id="UP000633219"/>
    </source>
</evidence>
<dbReference type="InterPro" id="IPR050282">
    <property type="entry name" value="Cycloisomerase_2"/>
</dbReference>